<evidence type="ECO:0000313" key="2">
    <source>
        <dbReference type="EMBL" id="CDF37465.1"/>
    </source>
</evidence>
<protein>
    <submittedName>
        <fullName evidence="2">Uncharacterized protein</fullName>
    </submittedName>
</protein>
<proteinExistence type="predicted"/>
<gene>
    <name evidence="2" type="ORF">CHC_T00005678001</name>
</gene>
<dbReference type="AlphaFoldDB" id="R7QJ80"/>
<feature type="region of interest" description="Disordered" evidence="1">
    <location>
        <begin position="1"/>
        <end position="54"/>
    </location>
</feature>
<dbReference type="EMBL" id="HG001841">
    <property type="protein sequence ID" value="CDF37465.1"/>
    <property type="molecule type" value="Genomic_DNA"/>
</dbReference>
<dbReference type="KEGG" id="ccp:CHC_T00005678001"/>
<dbReference type="Proteomes" id="UP000012073">
    <property type="component" value="Unassembled WGS sequence"/>
</dbReference>
<sequence length="219" mass="24353">MSAPAISAHAASGMTLLHTRSRKKTRPISGSGARWPCGSRKTRSAKSSWAAPQKRHRTVIQSTKRGRHSWWIWRRNWELRRLFVSWTSCSRGYVVAMKTRTSCGRQPSNVRHQCSRSWYRRSLYTSSTCGAAVASGPRGVGKWCSHSSSASATAERKQWFAARLMSLRGGGAPSGAQPRGSIDQWMSITLEVARKCFLSVAGLCQDVGRRLVCRAGRQQ</sequence>
<dbReference type="Gramene" id="CDF37465">
    <property type="protein sequence ID" value="CDF37465"/>
    <property type="gene ID" value="CHC_T00005678001"/>
</dbReference>
<dbReference type="RefSeq" id="XP_005717284.1">
    <property type="nucleotide sequence ID" value="XM_005717227.1"/>
</dbReference>
<keyword evidence="3" id="KW-1185">Reference proteome</keyword>
<name>R7QJ80_CHOCR</name>
<reference evidence="3" key="1">
    <citation type="journal article" date="2013" name="Proc. Natl. Acad. Sci. U.S.A.">
        <title>Genome structure and metabolic features in the red seaweed Chondrus crispus shed light on evolution of the Archaeplastida.</title>
        <authorList>
            <person name="Collen J."/>
            <person name="Porcel B."/>
            <person name="Carre W."/>
            <person name="Ball S.G."/>
            <person name="Chaparro C."/>
            <person name="Tonon T."/>
            <person name="Barbeyron T."/>
            <person name="Michel G."/>
            <person name="Noel B."/>
            <person name="Valentin K."/>
            <person name="Elias M."/>
            <person name="Artiguenave F."/>
            <person name="Arun A."/>
            <person name="Aury J.M."/>
            <person name="Barbosa-Neto J.F."/>
            <person name="Bothwell J.H."/>
            <person name="Bouget F.Y."/>
            <person name="Brillet L."/>
            <person name="Cabello-Hurtado F."/>
            <person name="Capella-Gutierrez S."/>
            <person name="Charrier B."/>
            <person name="Cladiere L."/>
            <person name="Cock J.M."/>
            <person name="Coelho S.M."/>
            <person name="Colleoni C."/>
            <person name="Czjzek M."/>
            <person name="Da Silva C."/>
            <person name="Delage L."/>
            <person name="Denoeud F."/>
            <person name="Deschamps P."/>
            <person name="Dittami S.M."/>
            <person name="Gabaldon T."/>
            <person name="Gachon C.M."/>
            <person name="Groisillier A."/>
            <person name="Herve C."/>
            <person name="Jabbari K."/>
            <person name="Katinka M."/>
            <person name="Kloareg B."/>
            <person name="Kowalczyk N."/>
            <person name="Labadie K."/>
            <person name="Leblanc C."/>
            <person name="Lopez P.J."/>
            <person name="McLachlan D.H."/>
            <person name="Meslet-Cladiere L."/>
            <person name="Moustafa A."/>
            <person name="Nehr Z."/>
            <person name="Nyvall Collen P."/>
            <person name="Panaud O."/>
            <person name="Partensky F."/>
            <person name="Poulain J."/>
            <person name="Rensing S.A."/>
            <person name="Rousvoal S."/>
            <person name="Samson G."/>
            <person name="Symeonidi A."/>
            <person name="Weissenbach J."/>
            <person name="Zambounis A."/>
            <person name="Wincker P."/>
            <person name="Boyen C."/>
        </authorList>
    </citation>
    <scope>NUCLEOTIDE SEQUENCE [LARGE SCALE GENOMIC DNA]</scope>
    <source>
        <strain evidence="3">cv. Stackhouse</strain>
    </source>
</reference>
<evidence type="ECO:0000256" key="1">
    <source>
        <dbReference type="SAM" id="MobiDB-lite"/>
    </source>
</evidence>
<accession>R7QJ80</accession>
<organism evidence="2 3">
    <name type="scientific">Chondrus crispus</name>
    <name type="common">Carrageen Irish moss</name>
    <name type="synonym">Polymorpha crispa</name>
    <dbReference type="NCBI Taxonomy" id="2769"/>
    <lineage>
        <taxon>Eukaryota</taxon>
        <taxon>Rhodophyta</taxon>
        <taxon>Florideophyceae</taxon>
        <taxon>Rhodymeniophycidae</taxon>
        <taxon>Gigartinales</taxon>
        <taxon>Gigartinaceae</taxon>
        <taxon>Chondrus</taxon>
    </lineage>
</organism>
<evidence type="ECO:0000313" key="3">
    <source>
        <dbReference type="Proteomes" id="UP000012073"/>
    </source>
</evidence>
<dbReference type="GeneID" id="17324997"/>